<sequence>MTTTKSVMFRCRSTDKKLLLHLGMATAVHWELLPVPLQKLLLEQAALIQEAPSPQLGPPANDLLNSQRATPQDATCIRNFDLARAAPFARAPGDAARSPAGRHATGDRPVRTS</sequence>
<feature type="region of interest" description="Disordered" evidence="1">
    <location>
        <begin position="89"/>
        <end position="113"/>
    </location>
</feature>
<proteinExistence type="predicted"/>
<reference evidence="2 3" key="1">
    <citation type="submission" date="2021-12" db="EMBL/GenBank/DDBJ databases">
        <title>Siccirubricoccus leaddurans sp. nov., a high concentration Zn2+ tolerance bacterium.</title>
        <authorList>
            <person name="Cao Y."/>
        </authorList>
    </citation>
    <scope>NUCLEOTIDE SEQUENCE [LARGE SCALE GENOMIC DNA]</scope>
    <source>
        <strain evidence="2 3">KC 17139</strain>
    </source>
</reference>
<evidence type="ECO:0000313" key="3">
    <source>
        <dbReference type="Proteomes" id="UP001523392"/>
    </source>
</evidence>
<dbReference type="EMBL" id="JAFIRR010000136">
    <property type="protein sequence ID" value="MCO6418535.1"/>
    <property type="molecule type" value="Genomic_DNA"/>
</dbReference>
<protein>
    <submittedName>
        <fullName evidence="2">Uncharacterized protein</fullName>
    </submittedName>
</protein>
<feature type="compositionally biased region" description="Basic and acidic residues" evidence="1">
    <location>
        <begin position="104"/>
        <end position="113"/>
    </location>
</feature>
<comment type="caution">
    <text evidence="2">The sequence shown here is derived from an EMBL/GenBank/DDBJ whole genome shotgun (WGS) entry which is preliminary data.</text>
</comment>
<name>A0ABT1D9B8_9PROT</name>
<keyword evidence="3" id="KW-1185">Reference proteome</keyword>
<dbReference type="RefSeq" id="WP_252955164.1">
    <property type="nucleotide sequence ID" value="NZ_JAFIRR010000136.1"/>
</dbReference>
<accession>A0ABT1D9B8</accession>
<evidence type="ECO:0000256" key="1">
    <source>
        <dbReference type="SAM" id="MobiDB-lite"/>
    </source>
</evidence>
<organism evidence="2 3">
    <name type="scientific">Siccirubricoccus soli</name>
    <dbReference type="NCBI Taxonomy" id="2899147"/>
    <lineage>
        <taxon>Bacteria</taxon>
        <taxon>Pseudomonadati</taxon>
        <taxon>Pseudomonadota</taxon>
        <taxon>Alphaproteobacteria</taxon>
        <taxon>Acetobacterales</taxon>
        <taxon>Roseomonadaceae</taxon>
        <taxon>Siccirubricoccus</taxon>
    </lineage>
</organism>
<dbReference type="Proteomes" id="UP001523392">
    <property type="component" value="Unassembled WGS sequence"/>
</dbReference>
<gene>
    <name evidence="2" type="ORF">JYK14_20550</name>
</gene>
<evidence type="ECO:0000313" key="2">
    <source>
        <dbReference type="EMBL" id="MCO6418535.1"/>
    </source>
</evidence>